<dbReference type="SUPFAM" id="SSF51735">
    <property type="entry name" value="NAD(P)-binding Rossmann-fold domains"/>
    <property type="match status" value="1"/>
</dbReference>
<dbReference type="InterPro" id="IPR036291">
    <property type="entry name" value="NAD(P)-bd_dom_sf"/>
</dbReference>
<feature type="domain" description="GFO/IDH/MocA-like oxidoreductase" evidence="4">
    <location>
        <begin position="151"/>
        <end position="273"/>
    </location>
</feature>
<dbReference type="Gene3D" id="3.30.360.10">
    <property type="entry name" value="Dihydrodipicolinate Reductase, domain 2"/>
    <property type="match status" value="1"/>
</dbReference>
<comment type="similarity">
    <text evidence="1">Belongs to the Gfo/Idh/MocA family.</text>
</comment>
<dbReference type="PANTHER" id="PTHR43708:SF5">
    <property type="entry name" value="CONSERVED EXPRESSED OXIDOREDUCTASE (EUROFUNG)-RELATED"/>
    <property type="match status" value="1"/>
</dbReference>
<evidence type="ECO:0000256" key="2">
    <source>
        <dbReference type="ARBA" id="ARBA00023002"/>
    </source>
</evidence>
<keyword evidence="6" id="KW-1185">Reference proteome</keyword>
<evidence type="ECO:0000256" key="1">
    <source>
        <dbReference type="ARBA" id="ARBA00010928"/>
    </source>
</evidence>
<proteinExistence type="inferred from homology"/>
<gene>
    <name evidence="5" type="primary">afr_2</name>
    <name evidence="5" type="ORF">BSF38_01267</name>
</gene>
<dbReference type="InterPro" id="IPR000683">
    <property type="entry name" value="Gfo/Idh/MocA-like_OxRdtase_N"/>
</dbReference>
<dbReference type="OrthoDB" id="6183734at2"/>
<dbReference type="InterPro" id="IPR051317">
    <property type="entry name" value="Gfo/Idh/MocA_oxidoreduct"/>
</dbReference>
<evidence type="ECO:0000259" key="3">
    <source>
        <dbReference type="Pfam" id="PF01408"/>
    </source>
</evidence>
<dbReference type="Proteomes" id="UP000186309">
    <property type="component" value="Chromosome"/>
</dbReference>
<dbReference type="STRING" id="1387353.BSF38_01267"/>
<dbReference type="Pfam" id="PF01408">
    <property type="entry name" value="GFO_IDH_MocA"/>
    <property type="match status" value="1"/>
</dbReference>
<dbReference type="AlphaFoldDB" id="A0A1U7CLK8"/>
<protein>
    <submittedName>
        <fullName evidence="5">1,5-anhydro-D-fructose reductase</fullName>
        <ecNumber evidence="5">1.1.1.292</ecNumber>
    </submittedName>
</protein>
<evidence type="ECO:0000313" key="6">
    <source>
        <dbReference type="Proteomes" id="UP000186309"/>
    </source>
</evidence>
<accession>A0A1U7CLK8</accession>
<dbReference type="EC" id="1.1.1.292" evidence="5"/>
<dbReference type="Gene3D" id="3.40.50.720">
    <property type="entry name" value="NAD(P)-binding Rossmann-like Domain"/>
    <property type="match status" value="1"/>
</dbReference>
<dbReference type="Pfam" id="PF22725">
    <property type="entry name" value="GFO_IDH_MocA_C3"/>
    <property type="match status" value="1"/>
</dbReference>
<keyword evidence="2 5" id="KW-0560">Oxidoreductase</keyword>
<sequence>MPETVLDAVAHLPEWPVRRDWGIGVVGAGFIVRDCHLVAYNDAGFQTLAITSRTESRAREVAEFRGVSRVYPTVEALLDDPEIEIVDVAVPPAEQPAVIRRIVDHPRKVRGILAQKPLAFTSAEAHDLVAACDAAGIALQVNQNMRYDHSVRALKALLDRRVLGDPVLATIELRAIPHWMPWARDGRSLSTFIMSIHHLDTFRYWLGDPQRVLASTRPDPRTTFAHADGINLAILEFANGARASSWDDVWSGPAREGAGADLGVRWRFEGTDGLALGTIGWPAWPRREPSTLTYSTRSDHGKWHKPVWPHAWFPDAFAGTMSGLMRAIEDGSEPDISGRDNLRTIALCEAVLAAASEHRVVPFAEFLS</sequence>
<feature type="domain" description="Gfo/Idh/MocA-like oxidoreductase N-terminal" evidence="3">
    <location>
        <begin position="23"/>
        <end position="142"/>
    </location>
</feature>
<reference evidence="6" key="1">
    <citation type="submission" date="2016-12" db="EMBL/GenBank/DDBJ databases">
        <title>Comparative genomics of four Isosphaeraceae planctomycetes: a common pool of plasmids and glycoside hydrolase genes.</title>
        <authorList>
            <person name="Ivanova A."/>
        </authorList>
    </citation>
    <scope>NUCLEOTIDE SEQUENCE [LARGE SCALE GENOMIC DNA]</scope>
    <source>
        <strain evidence="6">PX4</strain>
    </source>
</reference>
<dbReference type="RefSeq" id="WP_076344016.1">
    <property type="nucleotide sequence ID" value="NZ_CP019082.1"/>
</dbReference>
<dbReference type="KEGG" id="pbor:BSF38_01267"/>
<evidence type="ECO:0000259" key="4">
    <source>
        <dbReference type="Pfam" id="PF22725"/>
    </source>
</evidence>
<dbReference type="GO" id="GO:0000166">
    <property type="term" value="F:nucleotide binding"/>
    <property type="evidence" value="ECO:0007669"/>
    <property type="project" value="InterPro"/>
</dbReference>
<dbReference type="InterPro" id="IPR055170">
    <property type="entry name" value="GFO_IDH_MocA-like_dom"/>
</dbReference>
<evidence type="ECO:0000313" key="5">
    <source>
        <dbReference type="EMBL" id="APW59809.1"/>
    </source>
</evidence>
<organism evidence="5 6">
    <name type="scientific">Paludisphaera borealis</name>
    <dbReference type="NCBI Taxonomy" id="1387353"/>
    <lineage>
        <taxon>Bacteria</taxon>
        <taxon>Pseudomonadati</taxon>
        <taxon>Planctomycetota</taxon>
        <taxon>Planctomycetia</taxon>
        <taxon>Isosphaerales</taxon>
        <taxon>Isosphaeraceae</taxon>
        <taxon>Paludisphaera</taxon>
    </lineage>
</organism>
<name>A0A1U7CLK8_9BACT</name>
<dbReference type="PANTHER" id="PTHR43708">
    <property type="entry name" value="CONSERVED EXPRESSED OXIDOREDUCTASE (EUROFUNG)"/>
    <property type="match status" value="1"/>
</dbReference>
<dbReference type="GO" id="GO:0033712">
    <property type="term" value="F:1,5-anhydro-D-fructose reductase (1,5-anhydro-D-mannitol-forming) activity"/>
    <property type="evidence" value="ECO:0007669"/>
    <property type="project" value="UniProtKB-EC"/>
</dbReference>
<dbReference type="SUPFAM" id="SSF55347">
    <property type="entry name" value="Glyceraldehyde-3-phosphate dehydrogenase-like, C-terminal domain"/>
    <property type="match status" value="1"/>
</dbReference>
<dbReference type="EMBL" id="CP019082">
    <property type="protein sequence ID" value="APW59809.1"/>
    <property type="molecule type" value="Genomic_DNA"/>
</dbReference>